<dbReference type="PANTHER" id="PTHR45923:SF2">
    <property type="entry name" value="PROTEIN SEY1"/>
    <property type="match status" value="1"/>
</dbReference>
<name>A0A9I9E8R7_CUCME</name>
<dbReference type="GO" id="GO:0016320">
    <property type="term" value="P:endoplasmic reticulum membrane fusion"/>
    <property type="evidence" value="ECO:0007669"/>
    <property type="project" value="TreeGrafter"/>
</dbReference>
<dbReference type="GO" id="GO:0005783">
    <property type="term" value="C:endoplasmic reticulum"/>
    <property type="evidence" value="ECO:0007669"/>
    <property type="project" value="TreeGrafter"/>
</dbReference>
<proteinExistence type="predicted"/>
<reference evidence="1" key="1">
    <citation type="submission" date="2023-03" db="UniProtKB">
        <authorList>
            <consortium name="EnsemblPlants"/>
        </authorList>
    </citation>
    <scope>IDENTIFICATION</scope>
</reference>
<organism evidence="1">
    <name type="scientific">Cucumis melo</name>
    <name type="common">Muskmelon</name>
    <dbReference type="NCBI Taxonomy" id="3656"/>
    <lineage>
        <taxon>Eukaryota</taxon>
        <taxon>Viridiplantae</taxon>
        <taxon>Streptophyta</taxon>
        <taxon>Embryophyta</taxon>
        <taxon>Tracheophyta</taxon>
        <taxon>Spermatophyta</taxon>
        <taxon>Magnoliopsida</taxon>
        <taxon>eudicotyledons</taxon>
        <taxon>Gunneridae</taxon>
        <taxon>Pentapetalae</taxon>
        <taxon>rosids</taxon>
        <taxon>fabids</taxon>
        <taxon>Cucurbitales</taxon>
        <taxon>Cucurbitaceae</taxon>
        <taxon>Benincaseae</taxon>
        <taxon>Cucumis</taxon>
    </lineage>
</organism>
<dbReference type="EnsemblPlants" id="MELO3C030232.2.1">
    <property type="protein sequence ID" value="MELO3C030232.2.1"/>
    <property type="gene ID" value="MELO3C030232.2"/>
</dbReference>
<dbReference type="PANTHER" id="PTHR45923">
    <property type="entry name" value="PROTEIN SEY1"/>
    <property type="match status" value="1"/>
</dbReference>
<evidence type="ECO:0000313" key="1">
    <source>
        <dbReference type="EnsemblPlants" id="MELO3C030232.2.1"/>
    </source>
</evidence>
<sequence>MSFSNVTFEQLFIYDYIKASWKSRGILRKKKIKDKRLFLNILKTVFKVMMRLFSPHKTTLMFVIRDKTRIPLENLEPVVNLRQRFFHSIALGGLVEVGRRSTVLSKQTDYICCLFSRL</sequence>
<dbReference type="AlphaFoldDB" id="A0A9I9E8R7"/>
<dbReference type="GO" id="GO:0003924">
    <property type="term" value="F:GTPase activity"/>
    <property type="evidence" value="ECO:0007669"/>
    <property type="project" value="TreeGrafter"/>
</dbReference>
<dbReference type="InterPro" id="IPR008803">
    <property type="entry name" value="RHD3/Sey1"/>
</dbReference>
<dbReference type="Gramene" id="MELO3C030232.2.1">
    <property type="protein sequence ID" value="MELO3C030232.2.1"/>
    <property type="gene ID" value="MELO3C030232.2"/>
</dbReference>
<accession>A0A9I9E8R7</accession>
<protein>
    <submittedName>
        <fullName evidence="1">Uncharacterized protein</fullName>
    </submittedName>
</protein>